<feature type="compositionally biased region" description="Basic and acidic residues" evidence="9">
    <location>
        <begin position="291"/>
        <end position="301"/>
    </location>
</feature>
<feature type="coiled-coil region" evidence="8">
    <location>
        <begin position="1750"/>
        <end position="1802"/>
    </location>
</feature>
<feature type="region of interest" description="Disordered" evidence="9">
    <location>
        <begin position="3642"/>
        <end position="3667"/>
    </location>
</feature>
<evidence type="ECO:0000313" key="13">
    <source>
        <dbReference type="RefSeq" id="XP_019630692.1"/>
    </source>
</evidence>
<name>A0A6P4ZHY4_BRABE</name>
<dbReference type="PANTHER" id="PTHR22605:SF16">
    <property type="entry name" value="E3 UBIQUITIN-PROTEIN LIGASE RNF213"/>
    <property type="match status" value="1"/>
</dbReference>
<dbReference type="GO" id="GO:0002376">
    <property type="term" value="P:immune system process"/>
    <property type="evidence" value="ECO:0007669"/>
    <property type="project" value="UniProtKB-KW"/>
</dbReference>
<dbReference type="InterPro" id="IPR001841">
    <property type="entry name" value="Znf_RING"/>
</dbReference>
<dbReference type="Gene3D" id="3.40.50.300">
    <property type="entry name" value="P-loop containing nucleotide triphosphate hydrolases"/>
    <property type="match status" value="2"/>
</dbReference>
<dbReference type="InterPro" id="IPR003593">
    <property type="entry name" value="AAA+_ATPase"/>
</dbReference>
<evidence type="ECO:0000256" key="1">
    <source>
        <dbReference type="ARBA" id="ARBA00004496"/>
    </source>
</evidence>
<evidence type="ECO:0000256" key="3">
    <source>
        <dbReference type="ARBA" id="ARBA00022723"/>
    </source>
</evidence>
<keyword evidence="4 7" id="KW-0863">Zinc-finger</keyword>
<dbReference type="Proteomes" id="UP000515135">
    <property type="component" value="Unplaced"/>
</dbReference>
<dbReference type="OrthoDB" id="2423195at2759"/>
<evidence type="ECO:0000256" key="2">
    <source>
        <dbReference type="ARBA" id="ARBA00022490"/>
    </source>
</evidence>
<dbReference type="PANTHER" id="PTHR22605">
    <property type="entry name" value="RZ-TYPE DOMAIN-CONTAINING PROTEIN"/>
    <property type="match status" value="1"/>
</dbReference>
<dbReference type="GO" id="GO:0016887">
    <property type="term" value="F:ATP hydrolysis activity"/>
    <property type="evidence" value="ECO:0007669"/>
    <property type="project" value="InterPro"/>
</dbReference>
<dbReference type="CDD" id="cd16561">
    <property type="entry name" value="RING-HC_RNF213"/>
    <property type="match status" value="1"/>
</dbReference>
<dbReference type="FunFam" id="3.40.50.300:FF:000491">
    <property type="entry name" value="E3 ubiquitin-protein ligase RNF213"/>
    <property type="match status" value="1"/>
</dbReference>
<evidence type="ECO:0000256" key="9">
    <source>
        <dbReference type="SAM" id="MobiDB-lite"/>
    </source>
</evidence>
<dbReference type="GeneID" id="109474771"/>
<feature type="region of interest" description="Disordered" evidence="9">
    <location>
        <begin position="107"/>
        <end position="322"/>
    </location>
</feature>
<keyword evidence="2" id="KW-0963">Cytoplasm</keyword>
<dbReference type="SUPFAM" id="SSF52540">
    <property type="entry name" value="P-loop containing nucleoside triphosphate hydrolases"/>
    <property type="match status" value="2"/>
</dbReference>
<evidence type="ECO:0000256" key="6">
    <source>
        <dbReference type="ARBA" id="ARBA00022859"/>
    </source>
</evidence>
<keyword evidence="3" id="KW-0479">Metal-binding</keyword>
<feature type="compositionally biased region" description="Acidic residues" evidence="9">
    <location>
        <begin position="3642"/>
        <end position="3652"/>
    </location>
</feature>
<protein>
    <submittedName>
        <fullName evidence="13">LOW QUALITY PROTEIN: E3 ubiquitin-protein ligase RNF213-like</fullName>
    </submittedName>
</protein>
<dbReference type="GO" id="GO:0005737">
    <property type="term" value="C:cytoplasm"/>
    <property type="evidence" value="ECO:0007669"/>
    <property type="project" value="UniProtKB-SubCell"/>
</dbReference>
<dbReference type="Pfam" id="PF13923">
    <property type="entry name" value="zf-C3HC4_2"/>
    <property type="match status" value="1"/>
</dbReference>
<dbReference type="SMART" id="SM00382">
    <property type="entry name" value="AAA"/>
    <property type="match status" value="2"/>
</dbReference>
<dbReference type="SUPFAM" id="SSF57850">
    <property type="entry name" value="RING/U-box"/>
    <property type="match status" value="1"/>
</dbReference>
<dbReference type="RefSeq" id="XP_019630692.1">
    <property type="nucleotide sequence ID" value="XM_019775133.1"/>
</dbReference>
<dbReference type="InterPro" id="IPR046439">
    <property type="entry name" value="ZF_RZ_dom"/>
</dbReference>
<sequence length="5096" mass="574789">MECPGCGETVGAKQKFCHECGTRLPKRQKFQDIGDGGGVVVPTSSTASAVLAAKPTEEPDSNKGGPESLKDSTSSLHVGWERSLPDKGPVSPAILLADCVQKSVQLESPVQETSKGLPGDLEARCPPKPPGDATKTVADKSDKDEESRKGDGKLSKERVQQELAEDKEPQSQALVGSEASEQAKPVAERTQTKAYVQEIIHHPPKDEHSLDTIKDTAHGEDMEQGKEKTSVPETGQPGEDTQDMPSAETSMGDGKDEGDSQDDPSTSDDQDDPVKTRKQKKAERKNRKRREAGDMTKKEQENQSPPSKTLHQPELTGQDEGGSTMTLHFHVLVSPDFKMKPELEVERVHVKSDIVAWKSLAVLEITRNLKDGYLVAEGKCSMNPKKISNKDVHFKYAVVKQEEKPEKRVKWEFIHCHMSKSLIFNRCFKLTPEECQAGGEVHLYHDTMQMEHGSGVKEKVKTLIGWTSREEKVAHDRQIALHTWLPQWKGFTCDEDAEEQPACDVMKHVEDVCRWMENSPISADYRIWKWELGKFSITKVLMEYISPKLDQLEKTEHKKESPEEAQTRIVSALSLCWLVNRFSLALTEKQVHTLFEGLLIRPDVKDKSCHEVEAFSLHFYQDGRLKEVTDAVVNLINTAMSGNALKSRWLLALPVLHFLRNESSPFKPVVPTTDFQKASPEWLGLEGLEYRRFKDDIRDSSTENSLLLAVMKELDPALFEADRLLERSCAAILTNKELLDLLTLKPISLPTLCAAIAVNVATGYSLSLQEDRQEFQSLLQVLETATALAAGSSVTDDTADKGDDATRKEECQTFCIANKVLLSCLDVCTDLDHHPILIGAVHLAAACFYNLWTLLHSATEAKAQNTLTSMEKLVNEATSFMMTWLDNHLIMKISVSSYADGEESKVWQGVLSVDWGKEEVNSFWNEILLGMLHQRLLAITSMECVELFCSLDTSTFPQHLAQCYSDAAFDAVDNIVKSENGQQIVNSYARSPDESKRNYGCLFSRMLCRTWPATNDGRTPPTDELLRHMLTWQPCAGILKLFGEVSDLVAFLDVESQTHIASYKSLLGTAVQELTKGSIIISHLQLLLQHRKQFLELCNAVAVSSTKEEEESKTKKAKGSGKRDANMVVKVEDTAWPLEQLEKVLDWREREMDAIKMETRQIECFLSMCEDIKPVACEELKQKVRRDKSAMSLSRLCQLVAGNDIAKVSFDLTQPPNVTYFGITPAIREMLFHLENLSKSTVFNKIWEKMRPTQPGEEEKDLPILSVDGVLGQVWTPAYQKWLELRQNVQDGKITLQDVDETFGQFKNEYRKLEYELKMLAKNPREGWIKERVLQIQQYHQLNKHLDAAEVVKDVKEKYNLKGDFKGVEILLHSKNCKQNPLSSINRKVVNAGKLLREMTEQKIDSIRTFVKCQRLVNWLRTKIHGTRELKVLASISAGESDIEVDKVNCLLSAGVGYAPLIYDLNEDSDFDTLMKCCRQFWAALKKDKHLPKKLMDTCRNLKWLKEVSDSHGSVEMSSLSQTEAINARGVYEIGCFGQNQSLNDLESVVRLRVEGAEPKDDNDDDEDMAVKEYNLSMLKSLQSKLMLLAGTADKGSQEVDRFVEILTGVTRLGQAYVYLYNAGAVLFNNWNAVVYCEGNRKVKVMVNFGFGTEALHGTRAAVEDQLTQLAKYMEECLDKWLGTMDKARLEYDELNHFTTKQIVVLRKALAMINLNEMATPQVLALLSSIKPLCTEEDIRKAMSRVVGDVEAMEEENVEEEQTNEETATMLFMDEEKREEFVEKLKQKVADLTDRVATAAMKATNGDMEKAVSWCISNMDEDEIIDKYLNSNEGEEEKMVAENVEDVIPEMVEDSSIMMLTSIQEPVSLAGFTSMSLSREEPRKETMIKRMESVWKEYLTTVKSTTFEEYISIDHLALVLRNLASTANIALGRHWPSHFIHAGKPNLVVCPQDDIWQTVLSLYMQGQTRQPLPSFREVLICTPHTSLEEVVLLWRRAVGDQTGGIFCLVAADQLDYDVSVRAEEMRCKLFQGKSDYHVVVVCASERQHQSYMVTALDQYKVPIPHVFSHERIQEYLLSQFQLQHAGSTLLASMVDHQRSSVRVVSSQRAGVGKSLVVQCLSEELRMKLPRRLRRRLSYIKVPLHEATVNNDAVLEALLPHSVNPASPFPRIIHLDISPLVHNGVDCLLFNLLVLGSLVGRDGSVWRRLPWDLYVVEHTYKPQPADTQKNREEHKSFVSMLPSVTCISPRQTYSLLTKKQHDIPGSHQVNEVMFRSVEYQRPYQYLRRWMANINLDTFVFTPTSTEGTHQEFLHTVLSYCGMEDPSWAELLHFLSFLNYQLQDCENSAFCLDVNRDVFPGFRKFVVQFMIIMSKDFATPSLNMSDQSPSLKASPSDDQKQAEIQQLQLRRTWENSPHPYLFFNADHNTMTFLGFYVDQAGSVVNVSGETLLQNVISTDLYKGLTRQPDVQFNVNFDELDRNEKIKTLCFVMGIHPSNIYDPDPSYELTTDNIKKILAIQMRFRCNIPVIIMGETGCGKTWLIRFMCHLQAGHVKGKKRPKNMIIMKVHGGVRAEDIIRKVERAQQIARVNKDRHNIDTVLFFDEANTTEAIGLIKEIMCDGTIAGQPLNRQDGCLKIVAAINPYRRHTNDMIRRLEEAGLGYHIKATETKDRFGHIPLRQLVYRVQPLPPSMLPLVWDFGQLSSEVEEKYIVQMVNRCFQIKANNLPGTGNTPNVVSAVLAASQRYMRSKKDECSFVSLRDAERTLTVLCWFYQMSGKLRELMPDTGGSTRSNVHAQISDFTRALVLAIGVCYHSRLETREEYRDCVAQHFTDTCLLPQGPQTVEQEIDRCQEAFLAELKDQLGANIACNTALKENVFMMVVCIELKIPLFLVGKPGSSKSLAKTIVEDAMQGDNAPSSLFKGLKEVQMVSFQCSPLATPEDIVRIFRQCSKSQKDKDLSRYVSVVVLDEVGLAEDSPKMPLKTLHPLLENGYEEEDQDENEDEEEAPDQTRSHKKVAFVGISNWALDPAKMNRGIFVSRGKPKREDLTKSARGICENDDHVLASMKTLLPHLCEAYLKLYNSQDREFFGLRDFYSLVKMVYGFCKRSGRPPTKAQVVHAVLRNYGGRDGMDPLQMFEQVLGTLPDDKRADDPDCTPSGLVQASVQGMHCEGESRYLMVLTQNYAALGILQQELLSMSDTVIIFGSSFPKDLEYTQVCRNINRIKVCMETGRTVVLLNLENLYESLYDALNQYYVYFGGQRYVDLGLGSSLDHDRFKCRVHQNFRLVVIAEKDIVYERFPIPLINRLEKHFLAISTVLTPQQKAIADRLDGRAKAFATQRTAPYETVKDLYTVGDAFVGYHPDTAATLVFQVCSEMSGVDTDDPLLEEEILEKAQDLLLQCATPDAVVRLSKSKLSSEEAALKDKYFNQQHHSCLQKFLCHRIHQARQAGGWQQGIQTQVTTHSKLLSQTDALSLATALDLPPSHVAVMSLQQFDTELQFCKQIRDFLTLTLREESVLVVQCDSGHTNSNLIACARYCVQDEQTQVGNTTAHLVFIVQLPRLPGGCFVGFQGGRWTCAHIDNLQPPQSDAPDPAQMINKPISQLLGGHRKEDDTRSMDVDAVDRSVQMEEEDPVLGTDAGVEEDMDVEEDEEPREVAMERDGGDTLEGMDLDDIELELTAQKEEVSVLDDMVLLVSCIQATAAMLKNPKDLPKERTVTRIEKLKDLLQERMEKGPSFCDVVKARIVQLLEEKEENKPDGGVNWLTNEAATLKAITEAGTLRQSAWNHLSSVIAPLLAEIVAYADRNCNLDHMVTPAGEWTVPIFLDILRDQNLVPFHYSDMLSPVMNVQRQKIPVLSSGCGEQLFECRVPFSWVIRGQVDAMLKTAQKLEGSTVDSPDQALPRLFRESTIGKIIHRAAEQDQSEEDIAARYLHDYVWMTYRMVTTSVEEIKMVCSAVKLSAKELHAQSGAREPFCLTIPAVHAAFSRVQGRLHNLAQLLETTPSLLDILCTLDFQSETSMTVDTTAVLAVLEGLTPDAHNMATPEERQSWLGKMQCVAPVVERVFAAAASPDNSVCYGEKSLTQVNMARFLWIRLQTLQMFMEHMFTAADSEESLSTMQMERLWEILSSLNDDFKSVKTMKKVERFLKSCNSDAATKYFSGGVRDCMICKEVLTEPVKLPCHHVGCQRCLRTWLTPDKLSCPLCRAAVPGDFQCTITLELREPVEKYNAYRRCCNSFFMELVSRFCFSGGTPPEAGVVEMLLGYVVRKSQGESAAKTKKFTPFEDDCIDQTPIIRSFLLQLLLQANSREVIVHMEKYLQAARGFVVEKQEVIELLVIFIQCMEDSYKQEAAQSHDTETAMVRVAVSKLQQAGRQAQHNHPGLSVATLLFIANIRFALSVAAQLLHEYHGRRALSVQEEKKLMKKTHYRLTKMLLDQACQLCKQLEWSLVFLLKQLYRSYGMDSLLSVTEQAQLHQHLQWIIPPKARGGKEVIPDRFIMCGDDYRRLREELAKSMATKKMDAVNDVLQAMNIPENVREVHLLLALYREVTVSRADTNQARHPSQDYITVSRKYLHDSPVLANKQLAMELLYNQGGGNLALTVTPNQPPIQRTLSALVIHTAAVLGTGVGGVLLPLQTLLQNPQNHAVHHSYFPTMPEDMLMEVRQALGAQSLGWYQCTNGHPYSIGECHKPMEESRCPDCGAAIGGLDHRPVQGVQDARNNDATRPGHILGPAANRPAVPIAERDLTVVATCVVILVMHAAMVKAATNNPQGVVNVIDPRPPNLSQFLWQHLELDLQQLGRALGRSADDAALFMHLILHNLLTPQAQAAAAGDWSSKARRTQWEKAFMVRCVNPILHQGLDAMLQQANAALHNDDRLSNNPLLQLLSEEVTLSERLDLDRLADLPEMWRHRPQINLESLTQTMAENQLQLPVLEKFIAEKEVLEAMRHLPDILRLQKLLITQYQGHIDVAEAMSIKVSDFLNKQPKGAVYEEFRQLVESFRVTWNLIRHLLARTTSQAVTRELCQTTFDPIRTSLYHLLPIKRTVVPTSCSTALVLFLASAHNSFVQETQGHAVAQNSGYEYTCITHVHVLNEQILKD</sequence>
<feature type="compositionally biased region" description="Acidic residues" evidence="9">
    <location>
        <begin position="259"/>
        <end position="271"/>
    </location>
</feature>
<feature type="compositionally biased region" description="Basic and acidic residues" evidence="9">
    <location>
        <begin position="199"/>
        <end position="230"/>
    </location>
</feature>
<dbReference type="Gene3D" id="3.30.40.10">
    <property type="entry name" value="Zinc/RING finger domain, C3HC4 (zinc finger)"/>
    <property type="match status" value="1"/>
</dbReference>
<evidence type="ECO:0000256" key="5">
    <source>
        <dbReference type="ARBA" id="ARBA00022833"/>
    </source>
</evidence>
<accession>A0A6P4ZHY4</accession>
<evidence type="ECO:0000256" key="8">
    <source>
        <dbReference type="SAM" id="Coils"/>
    </source>
</evidence>
<dbReference type="PROSITE" id="PS50089">
    <property type="entry name" value="ZF_RING_2"/>
    <property type="match status" value="1"/>
</dbReference>
<evidence type="ECO:0000313" key="12">
    <source>
        <dbReference type="Proteomes" id="UP000515135"/>
    </source>
</evidence>
<keyword evidence="12" id="KW-1185">Reference proteome</keyword>
<reference evidence="13" key="1">
    <citation type="submission" date="2025-08" db="UniProtKB">
        <authorList>
            <consortium name="RefSeq"/>
        </authorList>
    </citation>
    <scope>IDENTIFICATION</scope>
    <source>
        <tissue evidence="13">Gonad</tissue>
    </source>
</reference>
<organism evidence="12 13">
    <name type="scientific">Branchiostoma belcheri</name>
    <name type="common">Amphioxus</name>
    <dbReference type="NCBI Taxonomy" id="7741"/>
    <lineage>
        <taxon>Eukaryota</taxon>
        <taxon>Metazoa</taxon>
        <taxon>Chordata</taxon>
        <taxon>Cephalochordata</taxon>
        <taxon>Leptocardii</taxon>
        <taxon>Amphioxiformes</taxon>
        <taxon>Branchiostomatidae</taxon>
        <taxon>Branchiostoma</taxon>
    </lineage>
</organism>
<feature type="compositionally biased region" description="Basic and acidic residues" evidence="9">
    <location>
        <begin position="3653"/>
        <end position="3662"/>
    </location>
</feature>
<dbReference type="PROSITE" id="PS51981">
    <property type="entry name" value="ZF_RZ"/>
    <property type="match status" value="1"/>
</dbReference>
<dbReference type="InterPro" id="IPR027417">
    <property type="entry name" value="P-loop_NTPase"/>
</dbReference>
<evidence type="ECO:0000259" key="11">
    <source>
        <dbReference type="PROSITE" id="PS51981"/>
    </source>
</evidence>
<keyword evidence="5" id="KW-0862">Zinc</keyword>
<evidence type="ECO:0000256" key="4">
    <source>
        <dbReference type="ARBA" id="ARBA00022771"/>
    </source>
</evidence>
<dbReference type="InterPro" id="IPR031248">
    <property type="entry name" value="RNF213"/>
</dbReference>
<keyword evidence="8" id="KW-0175">Coiled coil</keyword>
<feature type="domain" description="RZ-type" evidence="11">
    <location>
        <begin position="4653"/>
        <end position="4724"/>
    </location>
</feature>
<dbReference type="GO" id="GO:0004842">
    <property type="term" value="F:ubiquitin-protein transferase activity"/>
    <property type="evidence" value="ECO:0007669"/>
    <property type="project" value="InterPro"/>
</dbReference>
<dbReference type="SMART" id="SM00184">
    <property type="entry name" value="RING"/>
    <property type="match status" value="1"/>
</dbReference>
<evidence type="ECO:0000259" key="10">
    <source>
        <dbReference type="PROSITE" id="PS50089"/>
    </source>
</evidence>
<dbReference type="InterPro" id="IPR013083">
    <property type="entry name" value="Znf_RING/FYVE/PHD"/>
</dbReference>
<dbReference type="KEGG" id="bbel:109474771"/>
<feature type="domain" description="RING-type" evidence="10">
    <location>
        <begin position="4165"/>
        <end position="4204"/>
    </location>
</feature>
<comment type="subcellular location">
    <subcellularLocation>
        <location evidence="1">Cytoplasm</location>
    </subcellularLocation>
</comment>
<keyword evidence="6" id="KW-0391">Immunity</keyword>
<proteinExistence type="predicted"/>
<feature type="region of interest" description="Disordered" evidence="9">
    <location>
        <begin position="48"/>
        <end position="91"/>
    </location>
</feature>
<dbReference type="GO" id="GO:0008270">
    <property type="term" value="F:zinc ion binding"/>
    <property type="evidence" value="ECO:0007669"/>
    <property type="project" value="UniProtKB-KW"/>
</dbReference>
<feature type="compositionally biased region" description="Acidic residues" evidence="9">
    <location>
        <begin position="2992"/>
        <end position="3007"/>
    </location>
</feature>
<dbReference type="Pfam" id="PF20173">
    <property type="entry name" value="ZnF_RZ-type"/>
    <property type="match status" value="1"/>
</dbReference>
<gene>
    <name evidence="13" type="primary">LOC109474771</name>
</gene>
<feature type="region of interest" description="Disordered" evidence="9">
    <location>
        <begin position="2992"/>
        <end position="3012"/>
    </location>
</feature>
<feature type="compositionally biased region" description="Basic residues" evidence="9">
    <location>
        <begin position="276"/>
        <end position="290"/>
    </location>
</feature>
<feature type="compositionally biased region" description="Basic and acidic residues" evidence="9">
    <location>
        <begin position="137"/>
        <end position="169"/>
    </location>
</feature>
<evidence type="ECO:0000256" key="7">
    <source>
        <dbReference type="PROSITE-ProRule" id="PRU00175"/>
    </source>
</evidence>